<accession>A0AAW5EAI0</accession>
<comment type="caution">
    <text evidence="2">The sequence shown here is derived from an EMBL/GenBank/DDBJ whole genome shotgun (WGS) entry which is preliminary data.</text>
</comment>
<feature type="compositionally biased region" description="Basic and acidic residues" evidence="1">
    <location>
        <begin position="36"/>
        <end position="48"/>
    </location>
</feature>
<evidence type="ECO:0000313" key="3">
    <source>
        <dbReference type="Proteomes" id="UP001431131"/>
    </source>
</evidence>
<evidence type="ECO:0000313" key="2">
    <source>
        <dbReference type="EMBL" id="MCH1627036.1"/>
    </source>
</evidence>
<feature type="region of interest" description="Disordered" evidence="1">
    <location>
        <begin position="36"/>
        <end position="56"/>
    </location>
</feature>
<keyword evidence="3" id="KW-1185">Reference proteome</keyword>
<organism evidence="2 3">
    <name type="scientific">Fredinandcohnia quinoae</name>
    <dbReference type="NCBI Taxonomy" id="2918902"/>
    <lineage>
        <taxon>Bacteria</taxon>
        <taxon>Bacillati</taxon>
        <taxon>Bacillota</taxon>
        <taxon>Bacilli</taxon>
        <taxon>Bacillales</taxon>
        <taxon>Bacillaceae</taxon>
        <taxon>Fredinandcohnia</taxon>
    </lineage>
</organism>
<protein>
    <submittedName>
        <fullName evidence="2">Uncharacterized protein</fullName>
    </submittedName>
</protein>
<name>A0AAW5EAI0_9BACI</name>
<sequence>MKKTKLTSIQTPTIVELLKRVELLEKQNEQLQAKLEQEKKENEAENKLTSRTASSSSIKTFWYF</sequence>
<evidence type="ECO:0000256" key="1">
    <source>
        <dbReference type="SAM" id="MobiDB-lite"/>
    </source>
</evidence>
<gene>
    <name evidence="2" type="ORF">MJG50_17010</name>
</gene>
<reference evidence="2" key="1">
    <citation type="submission" date="2022-02" db="EMBL/GenBank/DDBJ databases">
        <title>Fredinandcohnia quinoae sp. nov. isolated from Chenopodium quinoa seeds.</title>
        <authorList>
            <person name="Saati-Santamaria Z."/>
            <person name="Flores-Felix J.D."/>
            <person name="Igual J.M."/>
            <person name="Velazquez E."/>
            <person name="Garcia-Fraile P."/>
            <person name="Martinez-Molina E."/>
        </authorList>
    </citation>
    <scope>NUCLEOTIDE SEQUENCE</scope>
    <source>
        <strain evidence="2">SECRCQ15</strain>
    </source>
</reference>
<dbReference type="AlphaFoldDB" id="A0AAW5EAI0"/>
<dbReference type="Proteomes" id="UP001431131">
    <property type="component" value="Unassembled WGS sequence"/>
</dbReference>
<dbReference type="EMBL" id="JAKTTI010000032">
    <property type="protein sequence ID" value="MCH1627036.1"/>
    <property type="molecule type" value="Genomic_DNA"/>
</dbReference>
<proteinExistence type="predicted"/>